<protein>
    <submittedName>
        <fullName evidence="1">Uncharacterized protein</fullName>
    </submittedName>
</protein>
<accession>V6LM25</accession>
<sequence length="571" mass="65761">MIGKLLQNIKDQLVPQQTFDINLITSQLKEIHQPTFTNYSKILQTLQTTNNYLKSESFHNKEYLIQEIIGTEFLNVFSQRKFNTVVNPILQRCLDLLQFYSSQEFYDYINNSILQIQRHHPENIEPLPLLLKSIKIKINSSIGNIKLPYTIQKDVLELLITYSGVSQETRQIINQYPYFFNKYLLLQQFQAGLKGEVITLIDESQDQTISIFNITDILNTMFLLQYDRNLIFQSIKDFIIENLVKFITSQCYKNNTLINHSFAADLIYLLATILNLTHQNDITLFLKLVILIYPQVDGFYVETKIMFYDKSFSFSPIQQLILDLLTTPLDQSIPLSQQLRLKNTIFVLIIQIISATPNQSTTFETFQDLALTETSRGLIVKKRSKSLEMNADLLQNAHLFRMAQISAGMPRFELVNSEIANPNPFVFEALQQFLGLFTMLKNNDFCGDDAQVSYQEGGEQQELIQTSFRVENDCILQVKATYLNYRQFVGFLVLANPHFYDQICAICSVVEESVTKMSAHVAFLKANGVGFFAKISFFDEFQAILDSVVDGRDERAAMVTGWLLLCKKNGQ</sequence>
<dbReference type="EMBL" id="KI546167">
    <property type="protein sequence ID" value="EST41759.1"/>
    <property type="molecule type" value="Genomic_DNA"/>
</dbReference>
<name>V6LM25_9EUKA</name>
<dbReference type="VEuPathDB" id="GiardiaDB:SS50377_25364"/>
<dbReference type="AlphaFoldDB" id="V6LM25"/>
<evidence type="ECO:0000313" key="1">
    <source>
        <dbReference type="EMBL" id="EST41759.1"/>
    </source>
</evidence>
<organism evidence="1">
    <name type="scientific">Spironucleus salmonicida</name>
    <dbReference type="NCBI Taxonomy" id="348837"/>
    <lineage>
        <taxon>Eukaryota</taxon>
        <taxon>Metamonada</taxon>
        <taxon>Diplomonadida</taxon>
        <taxon>Hexamitidae</taxon>
        <taxon>Hexamitinae</taxon>
        <taxon>Spironucleus</taxon>
    </lineage>
</organism>
<reference evidence="1" key="1">
    <citation type="journal article" date="2014" name="PLoS Genet.">
        <title>The Genome of Spironucleus salmonicida Highlights a Fish Pathogen Adapted to Fluctuating Environments.</title>
        <authorList>
            <person name="Xu F."/>
            <person name="Jerlstrom-Hultqvist J."/>
            <person name="Einarsson E."/>
            <person name="Astvaldsson A."/>
            <person name="Svard S.G."/>
            <person name="Andersson J.O."/>
        </authorList>
    </citation>
    <scope>NUCLEOTIDE SEQUENCE</scope>
</reference>
<gene>
    <name evidence="1" type="ORF">SS50377_18592</name>
</gene>
<proteinExistence type="predicted"/>